<keyword evidence="1" id="KW-0812">Transmembrane</keyword>
<organism evidence="3">
    <name type="scientific">Dissoconium aciculare CBS 342.82</name>
    <dbReference type="NCBI Taxonomy" id="1314786"/>
    <lineage>
        <taxon>Eukaryota</taxon>
        <taxon>Fungi</taxon>
        <taxon>Dikarya</taxon>
        <taxon>Ascomycota</taxon>
        <taxon>Pezizomycotina</taxon>
        <taxon>Dothideomycetes</taxon>
        <taxon>Dothideomycetidae</taxon>
        <taxon>Mycosphaerellales</taxon>
        <taxon>Dissoconiaceae</taxon>
        <taxon>Dissoconium</taxon>
    </lineage>
</organism>
<reference evidence="3" key="3">
    <citation type="submission" date="2025-08" db="UniProtKB">
        <authorList>
            <consortium name="RefSeq"/>
        </authorList>
    </citation>
    <scope>IDENTIFICATION</scope>
    <source>
        <strain evidence="3">CBS 342.82</strain>
    </source>
</reference>
<feature type="transmembrane region" description="Helical" evidence="1">
    <location>
        <begin position="20"/>
        <end position="37"/>
    </location>
</feature>
<dbReference type="PANTHER" id="PTHR42029:SF3">
    <property type="entry name" value="AN04G07800"/>
    <property type="match status" value="1"/>
</dbReference>
<keyword evidence="1" id="KW-1133">Transmembrane helix</keyword>
<feature type="transmembrane region" description="Helical" evidence="1">
    <location>
        <begin position="181"/>
        <end position="206"/>
    </location>
</feature>
<dbReference type="AlphaFoldDB" id="A0A6J3M4T0"/>
<evidence type="ECO:0000313" key="2">
    <source>
        <dbReference type="Proteomes" id="UP000504637"/>
    </source>
</evidence>
<gene>
    <name evidence="3" type="ORF">K489DRAFT_305449</name>
</gene>
<protein>
    <submittedName>
        <fullName evidence="3">Uncharacterized protein</fullName>
    </submittedName>
</protein>
<accession>A0A6J3M4T0</accession>
<evidence type="ECO:0000256" key="1">
    <source>
        <dbReference type="SAM" id="Phobius"/>
    </source>
</evidence>
<keyword evidence="1" id="KW-0472">Membrane</keyword>
<feature type="non-terminal residue" evidence="3">
    <location>
        <position position="259"/>
    </location>
</feature>
<proteinExistence type="predicted"/>
<keyword evidence="2" id="KW-1185">Reference proteome</keyword>
<feature type="transmembrane region" description="Helical" evidence="1">
    <location>
        <begin position="44"/>
        <end position="64"/>
    </location>
</feature>
<name>A0A6J3M4T0_9PEZI</name>
<reference evidence="3" key="1">
    <citation type="submission" date="2020-01" db="EMBL/GenBank/DDBJ databases">
        <authorList>
            <consortium name="DOE Joint Genome Institute"/>
            <person name="Haridas S."/>
            <person name="Albert R."/>
            <person name="Binder M."/>
            <person name="Bloem J."/>
            <person name="Labutti K."/>
            <person name="Salamov A."/>
            <person name="Andreopoulos B."/>
            <person name="Baker S.E."/>
            <person name="Barry K."/>
            <person name="Bills G."/>
            <person name="Bluhm B.H."/>
            <person name="Cannon C."/>
            <person name="Castanera R."/>
            <person name="Culley D.E."/>
            <person name="Daum C."/>
            <person name="Ezra D."/>
            <person name="Gonzalez J.B."/>
            <person name="Henrissat B."/>
            <person name="Kuo A."/>
            <person name="Liang C."/>
            <person name="Lipzen A."/>
            <person name="Lutzoni F."/>
            <person name="Magnuson J."/>
            <person name="Mondo S."/>
            <person name="Nolan M."/>
            <person name="Ohm R."/>
            <person name="Pangilinan J."/>
            <person name="Park H.-J."/>
            <person name="Ramirez L."/>
            <person name="Alfaro M."/>
            <person name="Sun H."/>
            <person name="Tritt A."/>
            <person name="Yoshinaga Y."/>
            <person name="Zwiers L.-H."/>
            <person name="Turgeon B.G."/>
            <person name="Goodwin S.B."/>
            <person name="Spatafora J.W."/>
            <person name="Crous P.W."/>
            <person name="Grigoriev I.V."/>
        </authorList>
    </citation>
    <scope>NUCLEOTIDE SEQUENCE</scope>
    <source>
        <strain evidence="3">CBS 342.82</strain>
    </source>
</reference>
<feature type="transmembrane region" description="Helical" evidence="1">
    <location>
        <begin position="70"/>
        <end position="94"/>
    </location>
</feature>
<dbReference type="RefSeq" id="XP_033459939.1">
    <property type="nucleotide sequence ID" value="XM_033600537.1"/>
</dbReference>
<dbReference type="GeneID" id="54358337"/>
<dbReference type="Proteomes" id="UP000504637">
    <property type="component" value="Unplaced"/>
</dbReference>
<dbReference type="OrthoDB" id="5420247at2759"/>
<feature type="transmembrane region" description="Helical" evidence="1">
    <location>
        <begin position="106"/>
        <end position="131"/>
    </location>
</feature>
<dbReference type="PANTHER" id="PTHR42029">
    <property type="entry name" value="AN04G07800"/>
    <property type="match status" value="1"/>
</dbReference>
<reference evidence="3" key="2">
    <citation type="submission" date="2020-04" db="EMBL/GenBank/DDBJ databases">
        <authorList>
            <consortium name="NCBI Genome Project"/>
        </authorList>
    </citation>
    <scope>NUCLEOTIDE SEQUENCE</scope>
    <source>
        <strain evidence="3">CBS 342.82</strain>
    </source>
</reference>
<feature type="transmembrane region" description="Helical" evidence="1">
    <location>
        <begin position="151"/>
        <end position="169"/>
    </location>
</feature>
<evidence type="ECO:0000313" key="3">
    <source>
        <dbReference type="RefSeq" id="XP_033459939.1"/>
    </source>
</evidence>
<sequence>MPLDVEKPSDAPGLILEAWAQGYMVGSLIVMAGVAVANMRQGVLLHKLIVLELLLGTFHGTFIFTSPPAYSWYLSTTAILLNISWTLHNVVAWLKNKPFLGKKASMFYIGTVILVQPYWILEIAANFLYFGDRSKIFVYTRPWEALFRDPWWIFTVTNLFWVIKTQYDFTFVELVRVSPRFGVLLAVMLLSIAFLLVDVLAVTHVFDDDSLPDGINPFWKLAFVFRCLTDTIILDDFKTALDRLKAHKLRCANNPFSSG</sequence>